<keyword evidence="6" id="KW-1185">Reference proteome</keyword>
<evidence type="ECO:0000259" key="4">
    <source>
        <dbReference type="Pfam" id="PF06441"/>
    </source>
</evidence>
<reference evidence="5 6" key="2">
    <citation type="submission" date="2018-11" db="EMBL/GenBank/DDBJ databases">
        <authorList>
            <consortium name="Pathogen Informatics"/>
        </authorList>
    </citation>
    <scope>NUCLEOTIDE SEQUENCE [LARGE SCALE GENOMIC DNA]</scope>
</reference>
<organism evidence="7">
    <name type="scientific">Nippostrongylus brasiliensis</name>
    <name type="common">Rat hookworm</name>
    <dbReference type="NCBI Taxonomy" id="27835"/>
    <lineage>
        <taxon>Eukaryota</taxon>
        <taxon>Metazoa</taxon>
        <taxon>Ecdysozoa</taxon>
        <taxon>Nematoda</taxon>
        <taxon>Chromadorea</taxon>
        <taxon>Rhabditida</taxon>
        <taxon>Rhabditina</taxon>
        <taxon>Rhabditomorpha</taxon>
        <taxon>Strongyloidea</taxon>
        <taxon>Heligmosomidae</taxon>
        <taxon>Nippostrongylus</taxon>
    </lineage>
</organism>
<evidence type="ECO:0000256" key="1">
    <source>
        <dbReference type="ARBA" id="ARBA00010088"/>
    </source>
</evidence>
<keyword evidence="2" id="KW-0058">Aromatic hydrocarbons catabolism</keyword>
<evidence type="ECO:0000313" key="7">
    <source>
        <dbReference type="WBParaSite" id="NBR_0001861601-mRNA-1"/>
    </source>
</evidence>
<evidence type="ECO:0000256" key="3">
    <source>
        <dbReference type="ARBA" id="ARBA00022801"/>
    </source>
</evidence>
<feature type="domain" description="Epoxide hydrolase N-terminal" evidence="4">
    <location>
        <begin position="8"/>
        <end position="104"/>
    </location>
</feature>
<dbReference type="PANTHER" id="PTHR21661:SF16">
    <property type="entry name" value="EPOXIDE HYDROLASE"/>
    <property type="match status" value="1"/>
</dbReference>
<dbReference type="PIRSF" id="PIRSF001112">
    <property type="entry name" value="Epoxide_hydrolase"/>
    <property type="match status" value="1"/>
</dbReference>
<keyword evidence="3" id="KW-0378">Hydrolase</keyword>
<dbReference type="PANTHER" id="PTHR21661">
    <property type="entry name" value="EPOXIDE HYDROLASE 1-RELATED"/>
    <property type="match status" value="1"/>
</dbReference>
<dbReference type="SUPFAM" id="SSF53474">
    <property type="entry name" value="alpha/beta-Hydrolases"/>
    <property type="match status" value="1"/>
</dbReference>
<dbReference type="AlphaFoldDB" id="A0A0N4YN21"/>
<dbReference type="GO" id="GO:0097176">
    <property type="term" value="P:epoxide metabolic process"/>
    <property type="evidence" value="ECO:0007669"/>
    <property type="project" value="TreeGrafter"/>
</dbReference>
<evidence type="ECO:0000313" key="6">
    <source>
        <dbReference type="Proteomes" id="UP000271162"/>
    </source>
</evidence>
<evidence type="ECO:0000313" key="5">
    <source>
        <dbReference type="EMBL" id="VDL82342.1"/>
    </source>
</evidence>
<reference evidence="7" key="1">
    <citation type="submission" date="2017-02" db="UniProtKB">
        <authorList>
            <consortium name="WormBaseParasite"/>
        </authorList>
    </citation>
    <scope>IDENTIFICATION</scope>
</reference>
<sequence>MDLFSSYSRIEELKARLATDRLVDPIDDCPLAAARHEFMSNLSKVMAAFNWKQHQQFLNSFKQYRTQIEGLNIHFLRVSLPKEPSVDVVPILLLHGFPGSHWTFYKAGFRAIWCFHLFDFSLTKSSVIPILTNPVRFGFDFGVKRPLRFEVIVPSLPGFLFSSKIHKSVLGTEIAATVAALYPAEVRGAHLSNPIVHPQFSTQVFFKTLMETFPRDEATSSRSEFLERSHDLALNRDALASSPLGSASYLMSVWSMFSSRDRSHTLNDLFTLDELATVSYLYFLTGTTPHAASMMRTFMIEELPRQR</sequence>
<accession>A0A0N4YN21</accession>
<dbReference type="InterPro" id="IPR016292">
    <property type="entry name" value="Epoxide_hydrolase"/>
</dbReference>
<dbReference type="STRING" id="27835.A0A0N4YN21"/>
<comment type="similarity">
    <text evidence="1">Belongs to the peptidase S33 family.</text>
</comment>
<dbReference type="Proteomes" id="UP000271162">
    <property type="component" value="Unassembled WGS sequence"/>
</dbReference>
<dbReference type="InterPro" id="IPR029058">
    <property type="entry name" value="AB_hydrolase_fold"/>
</dbReference>
<name>A0A0N4YN21_NIPBR</name>
<evidence type="ECO:0000256" key="2">
    <source>
        <dbReference type="ARBA" id="ARBA00022797"/>
    </source>
</evidence>
<dbReference type="GO" id="GO:0004301">
    <property type="term" value="F:epoxide hydrolase activity"/>
    <property type="evidence" value="ECO:0007669"/>
    <property type="project" value="TreeGrafter"/>
</dbReference>
<proteinExistence type="inferred from homology"/>
<dbReference type="WBParaSite" id="NBR_0001861601-mRNA-1">
    <property type="protein sequence ID" value="NBR_0001861601-mRNA-1"/>
    <property type="gene ID" value="NBR_0001861601"/>
</dbReference>
<dbReference type="Pfam" id="PF06441">
    <property type="entry name" value="EHN"/>
    <property type="match status" value="1"/>
</dbReference>
<dbReference type="EMBL" id="UYSL01023561">
    <property type="protein sequence ID" value="VDL82342.1"/>
    <property type="molecule type" value="Genomic_DNA"/>
</dbReference>
<dbReference type="Gene3D" id="3.40.50.1820">
    <property type="entry name" value="alpha/beta hydrolase"/>
    <property type="match status" value="2"/>
</dbReference>
<protein>
    <submittedName>
        <fullName evidence="7">Epoxide hydrolase 1 (inferred by orthology to a human protein)</fullName>
    </submittedName>
</protein>
<dbReference type="InterPro" id="IPR010497">
    <property type="entry name" value="Epoxide_hydro_N"/>
</dbReference>
<gene>
    <name evidence="5" type="ORF">NBR_LOCUS18617</name>
</gene>